<name>A0A9Q1MEZ4_9SOLA</name>
<comment type="caution">
    <text evidence="2">The sequence shown here is derived from an EMBL/GenBank/DDBJ whole genome shotgun (WGS) entry which is preliminary data.</text>
</comment>
<feature type="region of interest" description="Disordered" evidence="1">
    <location>
        <begin position="31"/>
        <end position="62"/>
    </location>
</feature>
<feature type="compositionally biased region" description="Polar residues" evidence="1">
    <location>
        <begin position="120"/>
        <end position="132"/>
    </location>
</feature>
<proteinExistence type="predicted"/>
<evidence type="ECO:0000313" key="2">
    <source>
        <dbReference type="EMBL" id="KAJ8555383.1"/>
    </source>
</evidence>
<organism evidence="2 3">
    <name type="scientific">Anisodus acutangulus</name>
    <dbReference type="NCBI Taxonomy" id="402998"/>
    <lineage>
        <taxon>Eukaryota</taxon>
        <taxon>Viridiplantae</taxon>
        <taxon>Streptophyta</taxon>
        <taxon>Embryophyta</taxon>
        <taxon>Tracheophyta</taxon>
        <taxon>Spermatophyta</taxon>
        <taxon>Magnoliopsida</taxon>
        <taxon>eudicotyledons</taxon>
        <taxon>Gunneridae</taxon>
        <taxon>Pentapetalae</taxon>
        <taxon>asterids</taxon>
        <taxon>lamiids</taxon>
        <taxon>Solanales</taxon>
        <taxon>Solanaceae</taxon>
        <taxon>Solanoideae</taxon>
        <taxon>Hyoscyameae</taxon>
        <taxon>Anisodus</taxon>
    </lineage>
</organism>
<protein>
    <submittedName>
        <fullName evidence="2">Uncharacterized protein</fullName>
    </submittedName>
</protein>
<evidence type="ECO:0000256" key="1">
    <source>
        <dbReference type="SAM" id="MobiDB-lite"/>
    </source>
</evidence>
<gene>
    <name evidence="2" type="ORF">K7X08_012879</name>
</gene>
<feature type="region of interest" description="Disordered" evidence="1">
    <location>
        <begin position="105"/>
        <end position="156"/>
    </location>
</feature>
<sequence>MVVDCNINEGVSSLRITTRNEDQMRPRRIIKPAANTEEGKWPVNQAPEKKETPPRVASKTQKRMMQCAKALRKMQQTLHQISNTKAAENKEVLKSVVVKAIERTFDSVASGAMSPERETSGQPELNEQPTDNLTEEPRQGNMSPDGPLTEAILQIV</sequence>
<evidence type="ECO:0000313" key="3">
    <source>
        <dbReference type="Proteomes" id="UP001152561"/>
    </source>
</evidence>
<dbReference type="AlphaFoldDB" id="A0A9Q1MEZ4"/>
<accession>A0A9Q1MEZ4</accession>
<dbReference type="EMBL" id="JAJAGQ010000008">
    <property type="protein sequence ID" value="KAJ8555383.1"/>
    <property type="molecule type" value="Genomic_DNA"/>
</dbReference>
<dbReference type="Proteomes" id="UP001152561">
    <property type="component" value="Unassembled WGS sequence"/>
</dbReference>
<keyword evidence="3" id="KW-1185">Reference proteome</keyword>
<reference evidence="3" key="1">
    <citation type="journal article" date="2023" name="Proc. Natl. Acad. Sci. U.S.A.">
        <title>Genomic and structural basis for evolution of tropane alkaloid biosynthesis.</title>
        <authorList>
            <person name="Wanga Y.-J."/>
            <person name="Taina T."/>
            <person name="Yua J.-Y."/>
            <person name="Lia J."/>
            <person name="Xua B."/>
            <person name="Chenc J."/>
            <person name="D'Auriad J.C."/>
            <person name="Huanga J.-P."/>
            <person name="Huanga S.-X."/>
        </authorList>
    </citation>
    <scope>NUCLEOTIDE SEQUENCE [LARGE SCALE GENOMIC DNA]</scope>
    <source>
        <strain evidence="3">cv. KIB-2019</strain>
    </source>
</reference>